<keyword evidence="1" id="KW-0723">Serine/threonine-protein kinase</keyword>
<evidence type="ECO:0000256" key="5">
    <source>
        <dbReference type="ARBA" id="ARBA00022840"/>
    </source>
</evidence>
<dbReference type="Pfam" id="PF02816">
    <property type="entry name" value="Alpha_kinase"/>
    <property type="match status" value="2"/>
</dbReference>
<evidence type="ECO:0000259" key="7">
    <source>
        <dbReference type="SMART" id="SM00811"/>
    </source>
</evidence>
<feature type="region of interest" description="Disordered" evidence="6">
    <location>
        <begin position="439"/>
        <end position="462"/>
    </location>
</feature>
<feature type="domain" description="Alpha-type protein kinase" evidence="7">
    <location>
        <begin position="89"/>
        <end position="286"/>
    </location>
</feature>
<dbReference type="InterPro" id="IPR051852">
    <property type="entry name" value="Alpha-type_PK"/>
</dbReference>
<accession>A0A699ZBY1</accession>
<protein>
    <submittedName>
        <fullName evidence="8">Alpha-kinase family</fullName>
    </submittedName>
</protein>
<dbReference type="GO" id="GO:0004674">
    <property type="term" value="F:protein serine/threonine kinase activity"/>
    <property type="evidence" value="ECO:0007669"/>
    <property type="project" value="UniProtKB-KW"/>
</dbReference>
<keyword evidence="9" id="KW-1185">Reference proteome</keyword>
<dbReference type="InterPro" id="IPR004166">
    <property type="entry name" value="a-kinase_dom"/>
</dbReference>
<evidence type="ECO:0000256" key="4">
    <source>
        <dbReference type="ARBA" id="ARBA00022777"/>
    </source>
</evidence>
<name>A0A699ZBY1_HAELA</name>
<sequence length="473" mass="51725">MALSSYGCATWQRQWVGPKQHGGQLSTAALRRTFRDISSSVTKLRSSSGLSGLTSTMAVASLKPDQDDDGGPPRTEVLLGDLLTWDAVTGQHEVTMRGVRLELHLPHFAKAEQLQSMAWCTSSAGGCAAGGSRLAYRARWLNPLPRLAPDGSRPSGVELAPAGPEPQTCLMKPGQVVIAKQHRHRKDQHVYDAKCLATAKACAASFAWPRVTFLDCQLFRCIDNGQIRYLSVEEELVGQYCKHNGNNGYGVGGRWTDAQVNSRARVYGQADMGSQGIAKDISSSVTKLRSSSGLSDLTSTMAVVSMQPDQDDDGGPPRTEVLLGDLLTWDAVTGQHEVTMRGVRLELHHPHFAREPQTCLMKPGQVVIAKQHRHRKDQHMYDAMCLETAKACAASFPGPPVTFIDCQLFRCMDSGQLRYLSVEEELVGQYCKHNGNNGYVAPRPDSLDGEPTPQNQQREGCSQPQLVVTVQFQ</sequence>
<dbReference type="PANTHER" id="PTHR45992">
    <property type="entry name" value="EUKARYOTIC ELONGATION FACTOR 2 KINASE-RELATED"/>
    <property type="match status" value="1"/>
</dbReference>
<feature type="non-terminal residue" evidence="8">
    <location>
        <position position="473"/>
    </location>
</feature>
<evidence type="ECO:0000313" key="9">
    <source>
        <dbReference type="Proteomes" id="UP000485058"/>
    </source>
</evidence>
<organism evidence="8 9">
    <name type="scientific">Haematococcus lacustris</name>
    <name type="common">Green alga</name>
    <name type="synonym">Haematococcus pluvialis</name>
    <dbReference type="NCBI Taxonomy" id="44745"/>
    <lineage>
        <taxon>Eukaryota</taxon>
        <taxon>Viridiplantae</taxon>
        <taxon>Chlorophyta</taxon>
        <taxon>core chlorophytes</taxon>
        <taxon>Chlorophyceae</taxon>
        <taxon>CS clade</taxon>
        <taxon>Chlamydomonadales</taxon>
        <taxon>Haematococcaceae</taxon>
        <taxon>Haematococcus</taxon>
    </lineage>
</organism>
<keyword evidence="5" id="KW-0067">ATP-binding</keyword>
<evidence type="ECO:0000256" key="1">
    <source>
        <dbReference type="ARBA" id="ARBA00022527"/>
    </source>
</evidence>
<dbReference type="GO" id="GO:0005524">
    <property type="term" value="F:ATP binding"/>
    <property type="evidence" value="ECO:0007669"/>
    <property type="project" value="UniProtKB-KW"/>
</dbReference>
<keyword evidence="3" id="KW-0547">Nucleotide-binding</keyword>
<comment type="caution">
    <text evidence="8">The sequence shown here is derived from an EMBL/GenBank/DDBJ whole genome shotgun (WGS) entry which is preliminary data.</text>
</comment>
<evidence type="ECO:0000256" key="6">
    <source>
        <dbReference type="SAM" id="MobiDB-lite"/>
    </source>
</evidence>
<evidence type="ECO:0000256" key="2">
    <source>
        <dbReference type="ARBA" id="ARBA00022679"/>
    </source>
</evidence>
<gene>
    <name evidence="8" type="ORF">HaLaN_13183</name>
</gene>
<dbReference type="AlphaFoldDB" id="A0A699ZBY1"/>
<dbReference type="SUPFAM" id="SSF56112">
    <property type="entry name" value="Protein kinase-like (PK-like)"/>
    <property type="match status" value="1"/>
</dbReference>
<proteinExistence type="predicted"/>
<reference evidence="8 9" key="1">
    <citation type="submission" date="2020-02" db="EMBL/GenBank/DDBJ databases">
        <title>Draft genome sequence of Haematococcus lacustris strain NIES-144.</title>
        <authorList>
            <person name="Morimoto D."/>
            <person name="Nakagawa S."/>
            <person name="Yoshida T."/>
            <person name="Sawayama S."/>
        </authorList>
    </citation>
    <scope>NUCLEOTIDE SEQUENCE [LARGE SCALE GENOMIC DNA]</scope>
    <source>
        <strain evidence="8 9">NIES-144</strain>
    </source>
</reference>
<evidence type="ECO:0000256" key="3">
    <source>
        <dbReference type="ARBA" id="ARBA00022741"/>
    </source>
</evidence>
<dbReference type="PANTHER" id="PTHR45992:SF11">
    <property type="entry name" value="ALPHA-TYPE PROTEIN KINASE DOMAIN-CONTAINING PROTEIN"/>
    <property type="match status" value="1"/>
</dbReference>
<feature type="compositionally biased region" description="Polar residues" evidence="6">
    <location>
        <begin position="452"/>
        <end position="462"/>
    </location>
</feature>
<keyword evidence="2" id="KW-0808">Transferase</keyword>
<keyword evidence="4 8" id="KW-0418">Kinase</keyword>
<evidence type="ECO:0000313" key="8">
    <source>
        <dbReference type="EMBL" id="GFH16706.1"/>
    </source>
</evidence>
<dbReference type="Proteomes" id="UP000485058">
    <property type="component" value="Unassembled WGS sequence"/>
</dbReference>
<dbReference type="InterPro" id="IPR011009">
    <property type="entry name" value="Kinase-like_dom_sf"/>
</dbReference>
<dbReference type="EMBL" id="BLLF01001039">
    <property type="protein sequence ID" value="GFH16706.1"/>
    <property type="molecule type" value="Genomic_DNA"/>
</dbReference>
<dbReference type="SMART" id="SM00811">
    <property type="entry name" value="Alpha_kinase"/>
    <property type="match status" value="1"/>
</dbReference>
<feature type="non-terminal residue" evidence="8">
    <location>
        <position position="1"/>
    </location>
</feature>